<keyword evidence="2" id="KW-0813">Transport</keyword>
<dbReference type="EMBL" id="JACJFN010000005">
    <property type="protein sequence ID" value="MBB1521149.1"/>
    <property type="molecule type" value="Genomic_DNA"/>
</dbReference>
<dbReference type="PANTHER" id="PTHR34596:SF2">
    <property type="entry name" value="CHITOPORIN"/>
    <property type="match status" value="1"/>
</dbReference>
<gene>
    <name evidence="5" type="ORF">H3H45_18045</name>
</gene>
<dbReference type="InterPro" id="IPR023614">
    <property type="entry name" value="Porin_dom_sf"/>
</dbReference>
<dbReference type="AlphaFoldDB" id="A0A7W4DEL5"/>
<evidence type="ECO:0000256" key="2">
    <source>
        <dbReference type="ARBA" id="ARBA00022448"/>
    </source>
</evidence>
<dbReference type="Proteomes" id="UP000581189">
    <property type="component" value="Unassembled WGS sequence"/>
</dbReference>
<keyword evidence="3 4" id="KW-0732">Signal</keyword>
<keyword evidence="6" id="KW-1185">Reference proteome</keyword>
<evidence type="ECO:0000313" key="6">
    <source>
        <dbReference type="Proteomes" id="UP000581189"/>
    </source>
</evidence>
<dbReference type="PANTHER" id="PTHR34596">
    <property type="entry name" value="CHITOPORIN"/>
    <property type="match status" value="1"/>
</dbReference>
<accession>A0A7W4DEL5</accession>
<reference evidence="5 6" key="1">
    <citation type="submission" date="2020-08" db="EMBL/GenBank/DDBJ databases">
        <authorList>
            <person name="Kim C.M."/>
        </authorList>
    </citation>
    <scope>NUCLEOTIDE SEQUENCE [LARGE SCALE GENOMIC DNA]</scope>
    <source>
        <strain evidence="5 6">SR9</strain>
    </source>
</reference>
<protein>
    <submittedName>
        <fullName evidence="5">OprD family porin</fullName>
    </submittedName>
</protein>
<name>A0A7W4DEL5_9GAMM</name>
<dbReference type="Pfam" id="PF03573">
    <property type="entry name" value="OprD"/>
    <property type="match status" value="1"/>
</dbReference>
<evidence type="ECO:0000256" key="3">
    <source>
        <dbReference type="ARBA" id="ARBA00022729"/>
    </source>
</evidence>
<feature type="chain" id="PRO_5031512747" evidence="4">
    <location>
        <begin position="31"/>
        <end position="421"/>
    </location>
</feature>
<feature type="signal peptide" evidence="4">
    <location>
        <begin position="1"/>
        <end position="30"/>
    </location>
</feature>
<comment type="similarity">
    <text evidence="1">Belongs to the outer membrane porin (Opr) (TC 1.B.25) family.</text>
</comment>
<dbReference type="InterPro" id="IPR005318">
    <property type="entry name" value="OM_porin_bac"/>
</dbReference>
<dbReference type="GO" id="GO:0016020">
    <property type="term" value="C:membrane"/>
    <property type="evidence" value="ECO:0007669"/>
    <property type="project" value="InterPro"/>
</dbReference>
<sequence>MRTASRQALPPVRRLSLALLACTLAPAAHAAFVADSSASLTTTNIYLNRDFREDAGQNKREEWGQGFWLDIQSGYTEGTVGFGLDALGLLGVKLDSGGGRTGTDLLPVQDDGGTPDQYGRLGLTAKLKVSASEFRYGSHIPELPVVKASDSRLLPQVFEGGLLTSNDIDNLSFTGGRLDKVIDRASTNSEDLILNSKNKRFTGGVTAEHMDLAGFDYSFTKGLTGRYYYADVEDIYRQHFLGLLASQALGGGTLSADLRLSISDDSGSANAGQIDNNAWNGLLGYAHSGHKLSLGYQHLSGDTGFAYLDGSDPFLVNFVQINDFANADERSWQARYDFDFTSLGVPGLSFMTRYIKGDNAQVSGSDEEGREWERNTELKYVVQNGPLKDLYVRLRNASFRSSFARDADENRVIVGYSLPIW</sequence>
<evidence type="ECO:0000313" key="5">
    <source>
        <dbReference type="EMBL" id="MBB1521149.1"/>
    </source>
</evidence>
<evidence type="ECO:0000256" key="4">
    <source>
        <dbReference type="SAM" id="SignalP"/>
    </source>
</evidence>
<organism evidence="5 6">
    <name type="scientific">Aquipseudomonas guryensis</name>
    <dbReference type="NCBI Taxonomy" id="2759165"/>
    <lineage>
        <taxon>Bacteria</taxon>
        <taxon>Pseudomonadati</taxon>
        <taxon>Pseudomonadota</taxon>
        <taxon>Gammaproteobacteria</taxon>
        <taxon>Pseudomonadales</taxon>
        <taxon>Pseudomonadaceae</taxon>
        <taxon>Aquipseudomonas</taxon>
    </lineage>
</organism>
<proteinExistence type="inferred from homology"/>
<dbReference type="FunFam" id="2.40.160.10:FF:000008">
    <property type="entry name" value="OprD family porin"/>
    <property type="match status" value="1"/>
</dbReference>
<dbReference type="Gene3D" id="2.40.160.10">
    <property type="entry name" value="Porin"/>
    <property type="match status" value="1"/>
</dbReference>
<evidence type="ECO:0000256" key="1">
    <source>
        <dbReference type="ARBA" id="ARBA00009075"/>
    </source>
</evidence>
<dbReference type="GO" id="GO:0015288">
    <property type="term" value="F:porin activity"/>
    <property type="evidence" value="ECO:0007669"/>
    <property type="project" value="TreeGrafter"/>
</dbReference>
<comment type="caution">
    <text evidence="5">The sequence shown here is derived from an EMBL/GenBank/DDBJ whole genome shotgun (WGS) entry which is preliminary data.</text>
</comment>
<dbReference type="RefSeq" id="WP_182835090.1">
    <property type="nucleotide sequence ID" value="NZ_JACJFN010000005.1"/>
</dbReference>